<organism evidence="1 2">
    <name type="scientific">Dielma fastidiosa</name>
    <dbReference type="NCBI Taxonomy" id="1034346"/>
    <lineage>
        <taxon>Bacteria</taxon>
        <taxon>Bacillati</taxon>
        <taxon>Bacillota</taxon>
        <taxon>Erysipelotrichia</taxon>
        <taxon>Erysipelotrichales</taxon>
        <taxon>Erysipelotrichaceae</taxon>
        <taxon>Dielma</taxon>
    </lineage>
</organism>
<dbReference type="STRING" id="1034346.GCA_000313565_00198"/>
<evidence type="ECO:0000313" key="2">
    <source>
        <dbReference type="Proteomes" id="UP000247612"/>
    </source>
</evidence>
<keyword evidence="2" id="KW-1185">Reference proteome</keyword>
<proteinExistence type="predicted"/>
<name>A0A318KUN8_9FIRM</name>
<accession>A0A318KUN8</accession>
<dbReference type="EMBL" id="QJKH01000001">
    <property type="protein sequence ID" value="PXX81591.1"/>
    <property type="molecule type" value="Genomic_DNA"/>
</dbReference>
<protein>
    <submittedName>
        <fullName evidence="1">Attachment p12 family protein</fullName>
    </submittedName>
</protein>
<gene>
    <name evidence="1" type="ORF">DES51_101201</name>
</gene>
<reference evidence="1 2" key="1">
    <citation type="submission" date="2018-05" db="EMBL/GenBank/DDBJ databases">
        <title>Genomic Encyclopedia of Type Strains, Phase IV (KMG-IV): sequencing the most valuable type-strain genomes for metagenomic binning, comparative biology and taxonomic classification.</title>
        <authorList>
            <person name="Goeker M."/>
        </authorList>
    </citation>
    <scope>NUCLEOTIDE SEQUENCE [LARGE SCALE GENOMIC DNA]</scope>
    <source>
        <strain evidence="1 2">JC118</strain>
    </source>
</reference>
<comment type="caution">
    <text evidence="1">The sequence shown here is derived from an EMBL/GenBank/DDBJ whole genome shotgun (WGS) entry which is preliminary data.</text>
</comment>
<dbReference type="Proteomes" id="UP000247612">
    <property type="component" value="Unassembled WGS sequence"/>
</dbReference>
<sequence>MGTLIVGLILLAACIMAIRSLIKDHGSCGGGCSGCSGSCGKCHPATAKGIDKLVKESKARHAG</sequence>
<dbReference type="RefSeq" id="WP_022936505.1">
    <property type="nucleotide sequence ID" value="NZ_CABKRQ010000001.1"/>
</dbReference>
<evidence type="ECO:0000313" key="1">
    <source>
        <dbReference type="EMBL" id="PXX81591.1"/>
    </source>
</evidence>
<dbReference type="AlphaFoldDB" id="A0A318KUN8"/>
<dbReference type="Pfam" id="PF12669">
    <property type="entry name" value="FeoB_associated"/>
    <property type="match status" value="1"/>
</dbReference>